<proteinExistence type="predicted"/>
<sequence>MYFVNFCLNLKCQVLNQSSACLATCKNSACWLISYMGSHRYALRLLQLLARAVPTSAASPGSSKVAFIEK</sequence>
<dbReference type="Proteomes" id="UP001056120">
    <property type="component" value="Linkage Group LG29"/>
</dbReference>
<keyword evidence="2" id="KW-1185">Reference proteome</keyword>
<name>A0ACB8XVQ8_9ASTR</name>
<comment type="caution">
    <text evidence="1">The sequence shown here is derived from an EMBL/GenBank/DDBJ whole genome shotgun (WGS) entry which is preliminary data.</text>
</comment>
<evidence type="ECO:0000313" key="1">
    <source>
        <dbReference type="EMBL" id="KAI3675789.1"/>
    </source>
</evidence>
<accession>A0ACB8XVQ8</accession>
<organism evidence="1 2">
    <name type="scientific">Smallanthus sonchifolius</name>
    <dbReference type="NCBI Taxonomy" id="185202"/>
    <lineage>
        <taxon>Eukaryota</taxon>
        <taxon>Viridiplantae</taxon>
        <taxon>Streptophyta</taxon>
        <taxon>Embryophyta</taxon>
        <taxon>Tracheophyta</taxon>
        <taxon>Spermatophyta</taxon>
        <taxon>Magnoliopsida</taxon>
        <taxon>eudicotyledons</taxon>
        <taxon>Gunneridae</taxon>
        <taxon>Pentapetalae</taxon>
        <taxon>asterids</taxon>
        <taxon>campanulids</taxon>
        <taxon>Asterales</taxon>
        <taxon>Asteraceae</taxon>
        <taxon>Asteroideae</taxon>
        <taxon>Heliantheae alliance</taxon>
        <taxon>Millerieae</taxon>
        <taxon>Smallanthus</taxon>
    </lineage>
</organism>
<gene>
    <name evidence="1" type="ORF">L1987_85383</name>
</gene>
<reference evidence="1 2" key="2">
    <citation type="journal article" date="2022" name="Mol. Ecol. Resour.">
        <title>The genomes of chicory, endive, great burdock and yacon provide insights into Asteraceae paleo-polyploidization history and plant inulin production.</title>
        <authorList>
            <person name="Fan W."/>
            <person name="Wang S."/>
            <person name="Wang H."/>
            <person name="Wang A."/>
            <person name="Jiang F."/>
            <person name="Liu H."/>
            <person name="Zhao H."/>
            <person name="Xu D."/>
            <person name="Zhang Y."/>
        </authorList>
    </citation>
    <scope>NUCLEOTIDE SEQUENCE [LARGE SCALE GENOMIC DNA]</scope>
    <source>
        <strain evidence="2">cv. Yunnan</strain>
        <tissue evidence="1">Leaves</tissue>
    </source>
</reference>
<reference evidence="2" key="1">
    <citation type="journal article" date="2022" name="Mol. Ecol. Resour.">
        <title>The genomes of chicory, endive, great burdock and yacon provide insights into Asteraceae palaeo-polyploidization history and plant inulin production.</title>
        <authorList>
            <person name="Fan W."/>
            <person name="Wang S."/>
            <person name="Wang H."/>
            <person name="Wang A."/>
            <person name="Jiang F."/>
            <person name="Liu H."/>
            <person name="Zhao H."/>
            <person name="Xu D."/>
            <person name="Zhang Y."/>
        </authorList>
    </citation>
    <scope>NUCLEOTIDE SEQUENCE [LARGE SCALE GENOMIC DNA]</scope>
    <source>
        <strain evidence="2">cv. Yunnan</strain>
    </source>
</reference>
<evidence type="ECO:0000313" key="2">
    <source>
        <dbReference type="Proteomes" id="UP001056120"/>
    </source>
</evidence>
<dbReference type="EMBL" id="CM042046">
    <property type="protein sequence ID" value="KAI3675789.1"/>
    <property type="molecule type" value="Genomic_DNA"/>
</dbReference>
<protein>
    <submittedName>
        <fullName evidence="1">Uncharacterized protein</fullName>
    </submittedName>
</protein>